<dbReference type="KEGG" id="more:E1B28_003501"/>
<dbReference type="GeneID" id="66072577"/>
<dbReference type="EMBL" id="CM032191">
    <property type="protein sequence ID" value="KAG7085977.1"/>
    <property type="molecule type" value="Genomic_DNA"/>
</dbReference>
<dbReference type="Pfam" id="PF13469">
    <property type="entry name" value="Sulfotransfer_3"/>
    <property type="match status" value="1"/>
</dbReference>
<evidence type="ECO:0000313" key="2">
    <source>
        <dbReference type="Proteomes" id="UP001049176"/>
    </source>
</evidence>
<dbReference type="Gene3D" id="3.40.50.300">
    <property type="entry name" value="P-loop containing nucleotide triphosphate hydrolases"/>
    <property type="match status" value="1"/>
</dbReference>
<dbReference type="OrthoDB" id="3650366at2759"/>
<protein>
    <recommendedName>
        <fullName evidence="3">Sulfotransferase</fullName>
    </recommendedName>
</protein>
<dbReference type="PANTHER" id="PTHR48312">
    <property type="match status" value="1"/>
</dbReference>
<proteinExistence type="predicted"/>
<reference evidence="1" key="1">
    <citation type="journal article" date="2021" name="Genome Biol. Evol.">
        <title>The assembled and annotated genome of the fairy-ring fungus Marasmius oreades.</title>
        <authorList>
            <person name="Hiltunen M."/>
            <person name="Ament-Velasquez S.L."/>
            <person name="Johannesson H."/>
        </authorList>
    </citation>
    <scope>NUCLEOTIDE SEQUENCE</scope>
    <source>
        <strain evidence="1">03SP1</strain>
    </source>
</reference>
<sequence length="339" mass="38413">MTVQPRRVIVFPHVRTASHVFYQILRSHPIFQAVESNTFVPAFLVGTDSQSSRSKGINQRALRMSDDEVSKISYQSKLDDLERTMAKAELNGKWFLASEHPFLLMSSAEFQSHISVPGGEILPIPVIEDRMFDVIADSESPSSELKIPGHVRNPTLLPDRIFFSVTPIITIRHPARVIPSYLRALKKMFGIGTFDLNSLVPGATFRFERLVFDAFKSFDESRAAAESRAPRIPIVVDGERLVRHPQSQMEKVCEALGIDAALLKYSWEAKLNNDGLEGFLGAFERSTGVISDPRYEKPLDLQEEVRSWAKEWDEQTAKVMEEMVTGAMEDYEYLLQYSI</sequence>
<name>A0A9P7RM36_9AGAR</name>
<dbReference type="Proteomes" id="UP001049176">
    <property type="component" value="Chromosome 11"/>
</dbReference>
<dbReference type="PANTHER" id="PTHR48312:SF1">
    <property type="entry name" value="SULFOTRANSFERASE"/>
    <property type="match status" value="1"/>
</dbReference>
<accession>A0A9P7RM36</accession>
<dbReference type="RefSeq" id="XP_043002448.1">
    <property type="nucleotide sequence ID" value="XM_043160491.1"/>
</dbReference>
<dbReference type="InterPro" id="IPR027417">
    <property type="entry name" value="P-loop_NTPase"/>
</dbReference>
<keyword evidence="2" id="KW-1185">Reference proteome</keyword>
<comment type="caution">
    <text evidence="1">The sequence shown here is derived from an EMBL/GenBank/DDBJ whole genome shotgun (WGS) entry which is preliminary data.</text>
</comment>
<organism evidence="1 2">
    <name type="scientific">Marasmius oreades</name>
    <name type="common">fairy-ring Marasmius</name>
    <dbReference type="NCBI Taxonomy" id="181124"/>
    <lineage>
        <taxon>Eukaryota</taxon>
        <taxon>Fungi</taxon>
        <taxon>Dikarya</taxon>
        <taxon>Basidiomycota</taxon>
        <taxon>Agaricomycotina</taxon>
        <taxon>Agaricomycetes</taxon>
        <taxon>Agaricomycetidae</taxon>
        <taxon>Agaricales</taxon>
        <taxon>Marasmiineae</taxon>
        <taxon>Marasmiaceae</taxon>
        <taxon>Marasmius</taxon>
    </lineage>
</organism>
<evidence type="ECO:0008006" key="3">
    <source>
        <dbReference type="Google" id="ProtNLM"/>
    </source>
</evidence>
<gene>
    <name evidence="1" type="ORF">E1B28_003501</name>
</gene>
<evidence type="ECO:0000313" key="1">
    <source>
        <dbReference type="EMBL" id="KAG7085977.1"/>
    </source>
</evidence>
<dbReference type="SUPFAM" id="SSF52540">
    <property type="entry name" value="P-loop containing nucleoside triphosphate hydrolases"/>
    <property type="match status" value="1"/>
</dbReference>
<dbReference type="AlphaFoldDB" id="A0A9P7RM36"/>